<evidence type="ECO:0000256" key="2">
    <source>
        <dbReference type="SAM" id="SignalP"/>
    </source>
</evidence>
<feature type="region of interest" description="Disordered" evidence="1">
    <location>
        <begin position="63"/>
        <end position="87"/>
    </location>
</feature>
<feature type="chain" id="PRO_5021937167" evidence="2">
    <location>
        <begin position="30"/>
        <end position="171"/>
    </location>
</feature>
<feature type="signal peptide" evidence="2">
    <location>
        <begin position="1"/>
        <end position="29"/>
    </location>
</feature>
<dbReference type="KEGG" id="lcre:Pla8534_10630"/>
<dbReference type="Proteomes" id="UP000317648">
    <property type="component" value="Chromosome"/>
</dbReference>
<evidence type="ECO:0000313" key="4">
    <source>
        <dbReference type="Proteomes" id="UP000317648"/>
    </source>
</evidence>
<reference evidence="3 4" key="1">
    <citation type="submission" date="2019-02" db="EMBL/GenBank/DDBJ databases">
        <title>Deep-cultivation of Planctomycetes and their phenomic and genomic characterization uncovers novel biology.</title>
        <authorList>
            <person name="Wiegand S."/>
            <person name="Jogler M."/>
            <person name="Boedeker C."/>
            <person name="Pinto D."/>
            <person name="Vollmers J."/>
            <person name="Rivas-Marin E."/>
            <person name="Kohn T."/>
            <person name="Peeters S.H."/>
            <person name="Heuer A."/>
            <person name="Rast P."/>
            <person name="Oberbeckmann S."/>
            <person name="Bunk B."/>
            <person name="Jeske O."/>
            <person name="Meyerdierks A."/>
            <person name="Storesund J.E."/>
            <person name="Kallscheuer N."/>
            <person name="Luecker S."/>
            <person name="Lage O.M."/>
            <person name="Pohl T."/>
            <person name="Merkel B.J."/>
            <person name="Hornburger P."/>
            <person name="Mueller R.-W."/>
            <person name="Bruemmer F."/>
            <person name="Labrenz M."/>
            <person name="Spormann A.M."/>
            <person name="Op den Camp H."/>
            <person name="Overmann J."/>
            <person name="Amann R."/>
            <person name="Jetten M.S.M."/>
            <person name="Mascher T."/>
            <person name="Medema M.H."/>
            <person name="Devos D.P."/>
            <person name="Kaster A.-K."/>
            <person name="Ovreas L."/>
            <person name="Rohde M."/>
            <person name="Galperin M.Y."/>
            <person name="Jogler C."/>
        </authorList>
    </citation>
    <scope>NUCLEOTIDE SEQUENCE [LARGE SCALE GENOMIC DNA]</scope>
    <source>
        <strain evidence="3 4">Pla85_3_4</strain>
    </source>
</reference>
<evidence type="ECO:0000313" key="3">
    <source>
        <dbReference type="EMBL" id="QDU93283.1"/>
    </source>
</evidence>
<sequence precursor="true">MLRFLNHQRLFRRVMLAGLLLLVALPAMASAEEKKPAVDRRARPRLEPGVKLPTFQPTPTVKIPEFSFRPPEPKGPAVNPPHFEAPHVEPPLITPPRHPYVFNKMAPSTSEPLPPSQRNYYSPYLFRVGVVDLYGPAVEISAGSTTPTMYARGFYPMVITPTVRMRVGDDK</sequence>
<organism evidence="3 4">
    <name type="scientific">Lignipirellula cremea</name>
    <dbReference type="NCBI Taxonomy" id="2528010"/>
    <lineage>
        <taxon>Bacteria</taxon>
        <taxon>Pseudomonadati</taxon>
        <taxon>Planctomycetota</taxon>
        <taxon>Planctomycetia</taxon>
        <taxon>Pirellulales</taxon>
        <taxon>Pirellulaceae</taxon>
        <taxon>Lignipirellula</taxon>
    </lineage>
</organism>
<keyword evidence="2" id="KW-0732">Signal</keyword>
<name>A0A518DN88_9BACT</name>
<dbReference type="EMBL" id="CP036433">
    <property type="protein sequence ID" value="QDU93283.1"/>
    <property type="molecule type" value="Genomic_DNA"/>
</dbReference>
<gene>
    <name evidence="3" type="ORF">Pla8534_10630</name>
</gene>
<accession>A0A518DN88</accession>
<proteinExistence type="predicted"/>
<protein>
    <submittedName>
        <fullName evidence="3">Uncharacterized protein</fullName>
    </submittedName>
</protein>
<keyword evidence="4" id="KW-1185">Reference proteome</keyword>
<evidence type="ECO:0000256" key="1">
    <source>
        <dbReference type="SAM" id="MobiDB-lite"/>
    </source>
</evidence>
<dbReference type="AlphaFoldDB" id="A0A518DN88"/>
<dbReference type="RefSeq" id="WP_145049956.1">
    <property type="nucleotide sequence ID" value="NZ_CP036433.1"/>
</dbReference>